<accession>A0ABQ3ZGZ8</accession>
<dbReference type="SUPFAM" id="SSF53223">
    <property type="entry name" value="Aminoacid dehydrogenase-like, N-terminal domain"/>
    <property type="match status" value="1"/>
</dbReference>
<dbReference type="InterPro" id="IPR036291">
    <property type="entry name" value="NAD(P)-bd_dom_sf"/>
</dbReference>
<gene>
    <name evidence="6" type="primary">aroE_1</name>
    <name evidence="3" type="synonym">aroE</name>
    <name evidence="6" type="ORF">Ahu01nite_009680</name>
</gene>
<dbReference type="PANTHER" id="PTHR21089">
    <property type="entry name" value="SHIKIMATE DEHYDROGENASE"/>
    <property type="match status" value="1"/>
</dbReference>
<protein>
    <recommendedName>
        <fullName evidence="3">Shikimate dehydrogenase (NADP(+))</fullName>
        <shortName evidence="3">SDH</shortName>
        <ecNumber evidence="3">1.1.1.25</ecNumber>
    </recommendedName>
</protein>
<comment type="pathway">
    <text evidence="1 3">Metabolic intermediate biosynthesis; chorismate biosynthesis; chorismate from D-erythrose 4-phosphate and phosphoenolpyruvate: step 4/7.</text>
</comment>
<dbReference type="Gene3D" id="3.40.50.10860">
    <property type="entry name" value="Leucine Dehydrogenase, chain A, domain 1"/>
    <property type="match status" value="1"/>
</dbReference>
<keyword evidence="3" id="KW-0028">Amino-acid biosynthesis</keyword>
<evidence type="ECO:0000256" key="3">
    <source>
        <dbReference type="HAMAP-Rule" id="MF_00222"/>
    </source>
</evidence>
<comment type="catalytic activity">
    <reaction evidence="3">
        <text>shikimate + NADP(+) = 3-dehydroshikimate + NADPH + H(+)</text>
        <dbReference type="Rhea" id="RHEA:17737"/>
        <dbReference type="ChEBI" id="CHEBI:15378"/>
        <dbReference type="ChEBI" id="CHEBI:16630"/>
        <dbReference type="ChEBI" id="CHEBI:36208"/>
        <dbReference type="ChEBI" id="CHEBI:57783"/>
        <dbReference type="ChEBI" id="CHEBI:58349"/>
        <dbReference type="EC" id="1.1.1.25"/>
    </reaction>
</comment>
<comment type="caution">
    <text evidence="3">Lacks conserved residue(s) required for the propagation of feature annotation.</text>
</comment>
<dbReference type="InterPro" id="IPR022893">
    <property type="entry name" value="Shikimate_DH_fam"/>
</dbReference>
<dbReference type="InterPro" id="IPR046346">
    <property type="entry name" value="Aminoacid_DH-like_N_sf"/>
</dbReference>
<dbReference type="NCBIfam" id="NF001319">
    <property type="entry name" value="PRK00258.3-3"/>
    <property type="match status" value="1"/>
</dbReference>
<sequence length="303" mass="31830">MSERYLVGLIGAGIGASLSPALHEREADRLGLRLLYQLIDLTPLGAAPDDIGDLVRDARRLGFRGLNITHPCKQEVVKHLDALSPGAAELQAVNTVVFHDGRATGHNTDRDGFAEGFRRGLPGARLGEVVQLGAGGAGHAVAYAISRLGVGRLTLIDPDEGRAEGLAQALRERGLPARSATPDRLGTLLADADGLINASPVGMAAHPGLPVPEELLHPGLWVTDIIYSPLRTELLRAAAALGCRTLNGGGMVVHQAAAAFELFTGHRPDVAAMTADFTTLAAEELAAEELAAEEPARQEPYRA</sequence>
<dbReference type="PANTHER" id="PTHR21089:SF1">
    <property type="entry name" value="BIFUNCTIONAL 3-DEHYDROQUINATE DEHYDRATASE_SHIKIMATE DEHYDROGENASE, CHLOROPLASTIC"/>
    <property type="match status" value="1"/>
</dbReference>
<dbReference type="Gene3D" id="3.40.50.720">
    <property type="entry name" value="NAD(P)-binding Rossmann-like Domain"/>
    <property type="match status" value="1"/>
</dbReference>
<evidence type="ECO:0000256" key="1">
    <source>
        <dbReference type="ARBA" id="ARBA00004871"/>
    </source>
</evidence>
<feature type="domain" description="SDH C-terminal" evidence="5">
    <location>
        <begin position="250"/>
        <end position="274"/>
    </location>
</feature>
<dbReference type="Pfam" id="PF08501">
    <property type="entry name" value="Shikimate_dh_N"/>
    <property type="match status" value="1"/>
</dbReference>
<feature type="binding site" evidence="3">
    <location>
        <position position="225"/>
    </location>
    <ligand>
        <name>NADP(+)</name>
        <dbReference type="ChEBI" id="CHEBI:58349"/>
    </ligand>
</feature>
<keyword evidence="7" id="KW-1185">Reference proteome</keyword>
<dbReference type="CDD" id="cd01065">
    <property type="entry name" value="NAD_bind_Shikimate_DH"/>
    <property type="match status" value="1"/>
</dbReference>
<evidence type="ECO:0000313" key="7">
    <source>
        <dbReference type="Proteomes" id="UP000603200"/>
    </source>
</evidence>
<dbReference type="Proteomes" id="UP000603200">
    <property type="component" value="Unassembled WGS sequence"/>
</dbReference>
<feature type="active site" description="Proton acceptor" evidence="3">
    <location>
        <position position="73"/>
    </location>
</feature>
<evidence type="ECO:0000259" key="4">
    <source>
        <dbReference type="Pfam" id="PF08501"/>
    </source>
</evidence>
<feature type="binding site" evidence="3">
    <location>
        <begin position="133"/>
        <end position="137"/>
    </location>
    <ligand>
        <name>NADP(+)</name>
        <dbReference type="ChEBI" id="CHEBI:58349"/>
    </ligand>
</feature>
<evidence type="ECO:0000256" key="2">
    <source>
        <dbReference type="ARBA" id="ARBA00023141"/>
    </source>
</evidence>
<feature type="binding site" evidence="3">
    <location>
        <position position="255"/>
    </location>
    <ligand>
        <name>shikimate</name>
        <dbReference type="ChEBI" id="CHEBI:36208"/>
    </ligand>
</feature>
<proteinExistence type="inferred from homology"/>
<reference evidence="6 7" key="1">
    <citation type="submission" date="2021-01" db="EMBL/GenBank/DDBJ databases">
        <title>Whole genome shotgun sequence of Actinoplanes humidus NBRC 14915.</title>
        <authorList>
            <person name="Komaki H."/>
            <person name="Tamura T."/>
        </authorList>
    </citation>
    <scope>NUCLEOTIDE SEQUENCE [LARGE SCALE GENOMIC DNA]</scope>
    <source>
        <strain evidence="6 7">NBRC 14915</strain>
    </source>
</reference>
<feature type="binding site" evidence="3">
    <location>
        <begin position="17"/>
        <end position="19"/>
    </location>
    <ligand>
        <name>shikimate</name>
        <dbReference type="ChEBI" id="CHEBI:36208"/>
    </ligand>
</feature>
<keyword evidence="3" id="KW-0521">NADP</keyword>
<keyword evidence="2 3" id="KW-0057">Aromatic amino acid biosynthesis</keyword>
<name>A0ABQ3ZGZ8_9ACTN</name>
<dbReference type="Pfam" id="PF18317">
    <property type="entry name" value="SDH_C"/>
    <property type="match status" value="1"/>
</dbReference>
<keyword evidence="3" id="KW-0560">Oxidoreductase</keyword>
<feature type="binding site" evidence="3">
    <location>
        <position position="94"/>
    </location>
    <ligand>
        <name>shikimate</name>
        <dbReference type="ChEBI" id="CHEBI:36208"/>
    </ligand>
</feature>
<dbReference type="EC" id="1.1.1.25" evidence="3"/>
<dbReference type="RefSeq" id="WP_203835151.1">
    <property type="nucleotide sequence ID" value="NZ_BAAATV010000004.1"/>
</dbReference>
<dbReference type="SUPFAM" id="SSF51735">
    <property type="entry name" value="NAD(P)-binding Rossmann-fold domains"/>
    <property type="match status" value="1"/>
</dbReference>
<comment type="similarity">
    <text evidence="3">Belongs to the shikimate dehydrogenase family.</text>
</comment>
<dbReference type="InterPro" id="IPR041121">
    <property type="entry name" value="SDH_C"/>
</dbReference>
<organism evidence="6 7">
    <name type="scientific">Winogradskya humida</name>
    <dbReference type="NCBI Taxonomy" id="113566"/>
    <lineage>
        <taxon>Bacteria</taxon>
        <taxon>Bacillati</taxon>
        <taxon>Actinomycetota</taxon>
        <taxon>Actinomycetes</taxon>
        <taxon>Micromonosporales</taxon>
        <taxon>Micromonosporaceae</taxon>
        <taxon>Winogradskya</taxon>
    </lineage>
</organism>
<feature type="domain" description="Shikimate dehydrogenase substrate binding N-terminal" evidence="4">
    <location>
        <begin position="9"/>
        <end position="96"/>
    </location>
</feature>
<dbReference type="InterPro" id="IPR013708">
    <property type="entry name" value="Shikimate_DH-bd_N"/>
</dbReference>
<feature type="binding site" evidence="3">
    <location>
        <position position="109"/>
    </location>
    <ligand>
        <name>shikimate</name>
        <dbReference type="ChEBI" id="CHEBI:36208"/>
    </ligand>
</feature>
<comment type="caution">
    <text evidence="6">The sequence shown here is derived from an EMBL/GenBank/DDBJ whole genome shotgun (WGS) entry which is preliminary data.</text>
</comment>
<dbReference type="EMBL" id="BOMN01000013">
    <property type="protein sequence ID" value="GIE17866.1"/>
    <property type="molecule type" value="Genomic_DNA"/>
</dbReference>
<evidence type="ECO:0000313" key="6">
    <source>
        <dbReference type="EMBL" id="GIE17866.1"/>
    </source>
</evidence>
<evidence type="ECO:0000259" key="5">
    <source>
        <dbReference type="Pfam" id="PF18317"/>
    </source>
</evidence>
<feature type="binding site" evidence="3">
    <location>
        <position position="227"/>
    </location>
    <ligand>
        <name>shikimate</name>
        <dbReference type="ChEBI" id="CHEBI:36208"/>
    </ligand>
</feature>
<dbReference type="NCBIfam" id="NF009201">
    <property type="entry name" value="PRK12549.1"/>
    <property type="match status" value="1"/>
</dbReference>
<comment type="function">
    <text evidence="3">Involved in the biosynthesis of the chorismate, which leads to the biosynthesis of aromatic amino acids. Catalyzes the reversible NADPH linked reduction of 3-dehydroshikimate (DHSA) to yield shikimate (SA).</text>
</comment>
<feature type="binding site" evidence="3">
    <location>
        <position position="248"/>
    </location>
    <ligand>
        <name>NADP(+)</name>
        <dbReference type="ChEBI" id="CHEBI:58349"/>
    </ligand>
</feature>
<dbReference type="HAMAP" id="MF_00222">
    <property type="entry name" value="Shikimate_DH_AroE"/>
    <property type="match status" value="1"/>
</dbReference>
<feature type="binding site" evidence="3">
    <location>
        <position position="69"/>
    </location>
    <ligand>
        <name>shikimate</name>
        <dbReference type="ChEBI" id="CHEBI:36208"/>
    </ligand>
</feature>
<comment type="subunit">
    <text evidence="3">Homodimer.</text>
</comment>